<evidence type="ECO:0000313" key="6">
    <source>
        <dbReference type="EMBL" id="WWD80327.1"/>
    </source>
</evidence>
<dbReference type="InterPro" id="IPR011650">
    <property type="entry name" value="Peptidase_M20_dimer"/>
</dbReference>
<dbReference type="Pfam" id="PF01546">
    <property type="entry name" value="Peptidase_M20"/>
    <property type="match status" value="1"/>
</dbReference>
<dbReference type="InterPro" id="IPR010158">
    <property type="entry name" value="Amidase_Cbmase"/>
</dbReference>
<accession>A0A5C7F5R7</accession>
<dbReference type="GO" id="GO:0046872">
    <property type="term" value="F:metal ion binding"/>
    <property type="evidence" value="ECO:0007669"/>
    <property type="project" value="UniProtKB-KW"/>
</dbReference>
<dbReference type="Gene3D" id="3.40.630.10">
    <property type="entry name" value="Zn peptidases"/>
    <property type="match status" value="1"/>
</dbReference>
<comment type="cofactor">
    <cofactor evidence="3">
        <name>Zn(2+)</name>
        <dbReference type="ChEBI" id="CHEBI:29105"/>
    </cofactor>
    <text evidence="3">Binds 2 Zn(2+) ions per subunit.</text>
</comment>
<comment type="similarity">
    <text evidence="1">Belongs to the peptidase M20 family.</text>
</comment>
<evidence type="ECO:0000256" key="2">
    <source>
        <dbReference type="ARBA" id="ARBA00022801"/>
    </source>
</evidence>
<keyword evidence="2 6" id="KW-0378">Hydrolase</keyword>
<name>A0A5C7F5R7_9BACI</name>
<dbReference type="NCBIfam" id="TIGR01879">
    <property type="entry name" value="hydantase"/>
    <property type="match status" value="1"/>
</dbReference>
<dbReference type="PANTHER" id="PTHR32494:SF5">
    <property type="entry name" value="ALLANTOATE AMIDOHYDROLASE"/>
    <property type="match status" value="1"/>
</dbReference>
<dbReference type="Proteomes" id="UP000321816">
    <property type="component" value="Chromosome"/>
</dbReference>
<proteinExistence type="inferred from homology"/>
<feature type="binding site" evidence="3">
    <location>
        <position position="90"/>
    </location>
    <ligand>
        <name>Zn(2+)</name>
        <dbReference type="ChEBI" id="CHEBI:29105"/>
        <label>2</label>
    </ligand>
</feature>
<dbReference type="EMBL" id="CP144914">
    <property type="protein sequence ID" value="WWD80327.1"/>
    <property type="molecule type" value="Genomic_DNA"/>
</dbReference>
<dbReference type="GO" id="GO:0016813">
    <property type="term" value="F:hydrolase activity, acting on carbon-nitrogen (but not peptide) bonds, in linear amidines"/>
    <property type="evidence" value="ECO:0007669"/>
    <property type="project" value="InterPro"/>
</dbReference>
<evidence type="ECO:0000256" key="4">
    <source>
        <dbReference type="PIRSR" id="PIRSR001235-2"/>
    </source>
</evidence>
<organism evidence="6 7">
    <name type="scientific">Alkalicoccus halolimnae</name>
    <dbReference type="NCBI Taxonomy" id="1667239"/>
    <lineage>
        <taxon>Bacteria</taxon>
        <taxon>Bacillati</taxon>
        <taxon>Bacillota</taxon>
        <taxon>Bacilli</taxon>
        <taxon>Bacillales</taxon>
        <taxon>Bacillaceae</taxon>
        <taxon>Alkalicoccus</taxon>
    </lineage>
</organism>
<evidence type="ECO:0000259" key="5">
    <source>
        <dbReference type="Pfam" id="PF07687"/>
    </source>
</evidence>
<feature type="binding site" evidence="3">
    <location>
        <position position="379"/>
    </location>
    <ligand>
        <name>Zn(2+)</name>
        <dbReference type="ChEBI" id="CHEBI:29105"/>
        <label>2</label>
    </ligand>
</feature>
<dbReference type="RefSeq" id="WP_147804169.1">
    <property type="nucleotide sequence ID" value="NZ_CP144914.1"/>
</dbReference>
<evidence type="ECO:0000313" key="7">
    <source>
        <dbReference type="Proteomes" id="UP000321816"/>
    </source>
</evidence>
<feature type="binding site" evidence="3">
    <location>
        <position position="79"/>
    </location>
    <ligand>
        <name>Zn(2+)</name>
        <dbReference type="ChEBI" id="CHEBI:29105"/>
        <label>1</label>
    </ligand>
</feature>
<dbReference type="AlphaFoldDB" id="A0A5C7F5R7"/>
<evidence type="ECO:0000256" key="1">
    <source>
        <dbReference type="ARBA" id="ARBA00006153"/>
    </source>
</evidence>
<dbReference type="SUPFAM" id="SSF53187">
    <property type="entry name" value="Zn-dependent exopeptidases"/>
    <property type="match status" value="1"/>
</dbReference>
<feature type="binding site" evidence="4">
    <location>
        <position position="272"/>
    </location>
    <ligand>
        <name>allantoate</name>
        <dbReference type="ChEBI" id="CHEBI:17536"/>
    </ligand>
</feature>
<feature type="binding site" evidence="3">
    <location>
        <position position="125"/>
    </location>
    <ligand>
        <name>Zn(2+)</name>
        <dbReference type="ChEBI" id="CHEBI:29105"/>
        <label>2</label>
    </ligand>
</feature>
<feature type="binding site" evidence="4">
    <location>
        <position position="285"/>
    </location>
    <ligand>
        <name>allantoate</name>
        <dbReference type="ChEBI" id="CHEBI:17536"/>
    </ligand>
</feature>
<feature type="domain" description="Peptidase M20 dimerisation" evidence="5">
    <location>
        <begin position="209"/>
        <end position="308"/>
    </location>
</feature>
<dbReference type="NCBIfam" id="NF006771">
    <property type="entry name" value="PRK09290.1-5"/>
    <property type="match status" value="1"/>
</dbReference>
<protein>
    <submittedName>
        <fullName evidence="6">Zn-dependent hydrolase</fullName>
    </submittedName>
</protein>
<dbReference type="Gene3D" id="3.30.70.360">
    <property type="match status" value="1"/>
</dbReference>
<dbReference type="KEGG" id="ahal:FTX54_001795"/>
<dbReference type="PIRSF" id="PIRSF001235">
    <property type="entry name" value="Amidase_carbamoylase"/>
    <property type="match status" value="1"/>
</dbReference>
<sequence length="412" mass="45474">MKTEKTDLQEMIEWLASFTDPEEKNGVTRLVYTESWSRALKALQEWMRQLGFDVTTDSVGNLFGRIQGETDEVILTGSHLDSVRQGGKYDGSYGIISSILAVSELAALKGKPHKTMEVVIFCEEEGSRFPYTYLGSSYVTGEYIEADLQEIKDPAGTSLIEAKEKAGFLNPLVPGGRSDVQRFVELHIEQGCLLEKQAQDIGIAAAVTGQKRFTVHVTGKADHAGTTPMTMRRDAMEGASAMIQKTLDIVRRLGDPAVATVGQIEASPNSVNVIPGYVSFSIDIRHPEKKVLETVCETIEEAMRATARFYRLSISSECFMSVDPVAMDGGMISEIEHLCKDRGQNYRIMYSGAGHDAQVMGRSIPSALLFVPSKDGISHDPMEFTDPLHLESGLALLKDILYSWAYCPQKER</sequence>
<dbReference type="Pfam" id="PF07687">
    <property type="entry name" value="M20_dimer"/>
    <property type="match status" value="1"/>
</dbReference>
<feature type="binding site" evidence="3">
    <location>
        <position position="90"/>
    </location>
    <ligand>
        <name>Zn(2+)</name>
        <dbReference type="ChEBI" id="CHEBI:29105"/>
        <label>1</label>
    </ligand>
</feature>
<dbReference type="CDD" id="cd03884">
    <property type="entry name" value="M20_bAS"/>
    <property type="match status" value="1"/>
</dbReference>
<dbReference type="OrthoDB" id="9808195at2"/>
<keyword evidence="3" id="KW-0479">Metal-binding</keyword>
<feature type="binding site" evidence="3">
    <location>
        <position position="187"/>
    </location>
    <ligand>
        <name>Zn(2+)</name>
        <dbReference type="ChEBI" id="CHEBI:29105"/>
        <label>1</label>
    </ligand>
</feature>
<keyword evidence="3" id="KW-0862">Zinc</keyword>
<gene>
    <name evidence="6" type="ORF">FTX54_001795</name>
</gene>
<keyword evidence="7" id="KW-1185">Reference proteome</keyword>
<feature type="binding site" evidence="4">
    <location>
        <position position="212"/>
    </location>
    <ligand>
        <name>allantoate</name>
        <dbReference type="ChEBI" id="CHEBI:17536"/>
    </ligand>
</feature>
<evidence type="ECO:0000256" key="3">
    <source>
        <dbReference type="PIRSR" id="PIRSR001235-1"/>
    </source>
</evidence>
<dbReference type="InterPro" id="IPR036264">
    <property type="entry name" value="Bact_exopeptidase_dim_dom"/>
</dbReference>
<dbReference type="PANTHER" id="PTHR32494">
    <property type="entry name" value="ALLANTOATE DEIMINASE-RELATED"/>
    <property type="match status" value="1"/>
</dbReference>
<dbReference type="InterPro" id="IPR002933">
    <property type="entry name" value="Peptidase_M20"/>
</dbReference>
<reference evidence="6 7" key="1">
    <citation type="submission" date="2024-01" db="EMBL/GenBank/DDBJ databases">
        <title>Complete Genome Sequence of Alkalicoccus halolimnae BZ-SZ-XJ29T, a Moderately Halophilic Bacterium Isolated from a Salt Lake.</title>
        <authorList>
            <person name="Zhao B."/>
        </authorList>
    </citation>
    <scope>NUCLEOTIDE SEQUENCE [LARGE SCALE GENOMIC DNA]</scope>
    <source>
        <strain evidence="6 7">BZ-SZ-XJ29</strain>
    </source>
</reference>
<dbReference type="SUPFAM" id="SSF55031">
    <property type="entry name" value="Bacterial exopeptidase dimerisation domain"/>
    <property type="match status" value="1"/>
</dbReference>